<dbReference type="GO" id="GO:0018279">
    <property type="term" value="P:protein N-linked glycosylation via asparagine"/>
    <property type="evidence" value="ECO:0007669"/>
    <property type="project" value="TreeGrafter"/>
</dbReference>
<dbReference type="InterPro" id="IPR040692">
    <property type="entry name" value="UGGT_TRXL_3"/>
</dbReference>
<evidence type="ECO:0000256" key="1">
    <source>
        <dbReference type="SAM" id="SignalP"/>
    </source>
</evidence>
<evidence type="ECO:0000259" key="2">
    <source>
        <dbReference type="Pfam" id="PF18400"/>
    </source>
</evidence>
<reference evidence="5" key="1">
    <citation type="submission" date="2022-03" db="EMBL/GenBank/DDBJ databases">
        <title>A functionally conserved STORR gene fusion in Papaver species that diverged 16.8 million years ago.</title>
        <authorList>
            <person name="Catania T."/>
        </authorList>
    </citation>
    <scope>NUCLEOTIDE SEQUENCE</scope>
    <source>
        <strain evidence="5">S-191538</strain>
    </source>
</reference>
<dbReference type="Pfam" id="PF18402">
    <property type="entry name" value="Thioredoxin_14"/>
    <property type="match status" value="1"/>
</dbReference>
<evidence type="ECO:0008006" key="7">
    <source>
        <dbReference type="Google" id="ProtNLM"/>
    </source>
</evidence>
<dbReference type="GO" id="GO:0036503">
    <property type="term" value="P:ERAD pathway"/>
    <property type="evidence" value="ECO:0007669"/>
    <property type="project" value="TreeGrafter"/>
</dbReference>
<dbReference type="InterPro" id="IPR009448">
    <property type="entry name" value="UDP-g_GGtrans"/>
</dbReference>
<dbReference type="Proteomes" id="UP001177140">
    <property type="component" value="Unassembled WGS sequence"/>
</dbReference>
<dbReference type="InterPro" id="IPR040693">
    <property type="entry name" value="UGGT_TRXL_1"/>
</dbReference>
<dbReference type="GO" id="GO:0003980">
    <property type="term" value="F:UDP-glucose:glycoprotein glucosyltransferase activity"/>
    <property type="evidence" value="ECO:0007669"/>
    <property type="project" value="InterPro"/>
</dbReference>
<dbReference type="Pfam" id="PF18401">
    <property type="entry name" value="Thioredoxin_13"/>
    <property type="match status" value="1"/>
</dbReference>
<evidence type="ECO:0000313" key="5">
    <source>
        <dbReference type="EMBL" id="MCL7052133.1"/>
    </source>
</evidence>
<dbReference type="PANTHER" id="PTHR11226:SF0">
    <property type="entry name" value="UDP-GLUCOSE:GLYCOPROTEIN GLUCOSYLTRANSFERASE"/>
    <property type="match status" value="1"/>
</dbReference>
<feature type="non-terminal residue" evidence="5">
    <location>
        <position position="1"/>
    </location>
</feature>
<proteinExistence type="predicted"/>
<sequence length="621" mass="69330">MDLHSRSVRYFTVWVLIITIVISLSGSSVASENRRPKNVEVSLRAKWSGTPLLLEAGELLSKEWKDLFWEFIEVWLRSDNDSETSSAKHCVTKIAKHGRSLLSEPLSSMFEFSLTLRSSSPRLVLYRQLAEESISSFPQVDETNSRHVAADTMEEGGASPGSKGADNMLVGMNPQGPNGKCCWVDTGAVLYSDVSELQLWLDLHTGSSGDSFEPPEIYDFDHVHFGSTTESPVAILYGALGTSCFKAFHVVLAEASRKGRVKYVVRPVLPSGCEATTGSCGAVGTGDSLNLGGYGVELALKNMEYKAMDDSAIKKGVTLEDPQTEDLTQDVRGFIFSKILERKPEMTAEIMAFRDYLLSSTVSETLDVWELKDLGHQTAQRIVHASDPLQSMQEINQNFPTVVSSLSRMKIPRRTIKKLLSTLPPSEASSFRVDFRSTHVRYLNNLEKDDLYKRWRSNINDSVDTILSMYANNFPIRFGVILYSAKLIKKIEQQAGELPLSSAGKDGSMEDISSLIIRLFIYIEENYGPQLAFQFLSNVNKLRSEEDLTEETLEVHHVEGAFVETILPKVKSPPQDVLLKLQKELTFKERAEESSLFVFNLGLFKLKCCLLMNGLVSEPTE</sequence>
<feature type="chain" id="PRO_5041243709" description="UDP-glucose:glycoprotein glucosyltransferase" evidence="1">
    <location>
        <begin position="31"/>
        <end position="621"/>
    </location>
</feature>
<keyword evidence="1" id="KW-0732">Signal</keyword>
<dbReference type="GO" id="GO:0005783">
    <property type="term" value="C:endoplasmic reticulum"/>
    <property type="evidence" value="ECO:0007669"/>
    <property type="project" value="TreeGrafter"/>
</dbReference>
<feature type="domain" description="UGGT thioredoxin-like" evidence="2">
    <location>
        <begin position="50"/>
        <end position="275"/>
    </location>
</feature>
<dbReference type="GO" id="GO:0051082">
    <property type="term" value="F:unfolded protein binding"/>
    <property type="evidence" value="ECO:0007669"/>
    <property type="project" value="TreeGrafter"/>
</dbReference>
<protein>
    <recommendedName>
        <fullName evidence="7">UDP-glucose:glycoprotein glucosyltransferase</fullName>
    </recommendedName>
</protein>
<evidence type="ECO:0000259" key="4">
    <source>
        <dbReference type="Pfam" id="PF18402"/>
    </source>
</evidence>
<feature type="signal peptide" evidence="1">
    <location>
        <begin position="1"/>
        <end position="30"/>
    </location>
</feature>
<feature type="domain" description="UGGT thioredoxin-like" evidence="3">
    <location>
        <begin position="363"/>
        <end position="418"/>
    </location>
</feature>
<evidence type="ECO:0000259" key="3">
    <source>
        <dbReference type="Pfam" id="PF18401"/>
    </source>
</evidence>
<accession>A0AA41W3F7</accession>
<keyword evidence="6" id="KW-1185">Reference proteome</keyword>
<comment type="caution">
    <text evidence="5">The sequence shown here is derived from an EMBL/GenBank/DDBJ whole genome shotgun (WGS) entry which is preliminary data.</text>
</comment>
<organism evidence="5 6">
    <name type="scientific">Papaver nudicaule</name>
    <name type="common">Iceland poppy</name>
    <dbReference type="NCBI Taxonomy" id="74823"/>
    <lineage>
        <taxon>Eukaryota</taxon>
        <taxon>Viridiplantae</taxon>
        <taxon>Streptophyta</taxon>
        <taxon>Embryophyta</taxon>
        <taxon>Tracheophyta</taxon>
        <taxon>Spermatophyta</taxon>
        <taxon>Magnoliopsida</taxon>
        <taxon>Ranunculales</taxon>
        <taxon>Papaveraceae</taxon>
        <taxon>Papaveroideae</taxon>
        <taxon>Papaver</taxon>
    </lineage>
</organism>
<dbReference type="InterPro" id="IPR040694">
    <property type="entry name" value="UGGT_TRXL_2"/>
</dbReference>
<name>A0AA41W3F7_PAPNU</name>
<dbReference type="EMBL" id="JAJJMA010346432">
    <property type="protein sequence ID" value="MCL7052133.1"/>
    <property type="molecule type" value="Genomic_DNA"/>
</dbReference>
<evidence type="ECO:0000313" key="6">
    <source>
        <dbReference type="Proteomes" id="UP001177140"/>
    </source>
</evidence>
<dbReference type="AlphaFoldDB" id="A0AA41W3F7"/>
<gene>
    <name evidence="5" type="ORF">MKW94_017793</name>
</gene>
<dbReference type="PANTHER" id="PTHR11226">
    <property type="entry name" value="UDP-GLUCOSE GLYCOPROTEIN:GLUCOSYLTRANSFERASE"/>
    <property type="match status" value="1"/>
</dbReference>
<dbReference type="Pfam" id="PF18400">
    <property type="entry name" value="Thioredoxin_12"/>
    <property type="match status" value="1"/>
</dbReference>
<feature type="domain" description="UGGT thioredoxin-like" evidence="4">
    <location>
        <begin position="462"/>
        <end position="618"/>
    </location>
</feature>